<keyword evidence="6 9" id="KW-1133">Transmembrane helix</keyword>
<dbReference type="CDD" id="cd04606">
    <property type="entry name" value="CBS_pair_Mg_transporter"/>
    <property type="match status" value="1"/>
</dbReference>
<dbReference type="SUPFAM" id="SSF161093">
    <property type="entry name" value="MgtE membrane domain-like"/>
    <property type="match status" value="1"/>
</dbReference>
<evidence type="ECO:0000256" key="1">
    <source>
        <dbReference type="ARBA" id="ARBA00004141"/>
    </source>
</evidence>
<keyword evidence="3 9" id="KW-0813">Transport</keyword>
<feature type="domain" description="CBS" evidence="10">
    <location>
        <begin position="205"/>
        <end position="262"/>
    </location>
</feature>
<dbReference type="NCBIfam" id="TIGR00400">
    <property type="entry name" value="mgtE"/>
    <property type="match status" value="1"/>
</dbReference>
<evidence type="ECO:0000313" key="12">
    <source>
        <dbReference type="Proteomes" id="UP000199657"/>
    </source>
</evidence>
<dbReference type="Gene3D" id="1.10.357.20">
    <property type="entry name" value="SLC41 divalent cation transporters, integral membrane domain"/>
    <property type="match status" value="1"/>
</dbReference>
<keyword evidence="9" id="KW-0479">Metal-binding</keyword>
<organism evidence="11 12">
    <name type="scientific">Aquisalimonas asiatica</name>
    <dbReference type="NCBI Taxonomy" id="406100"/>
    <lineage>
        <taxon>Bacteria</taxon>
        <taxon>Pseudomonadati</taxon>
        <taxon>Pseudomonadota</taxon>
        <taxon>Gammaproteobacteria</taxon>
        <taxon>Chromatiales</taxon>
        <taxon>Ectothiorhodospiraceae</taxon>
        <taxon>Aquisalimonas</taxon>
    </lineage>
</organism>
<feature type="transmembrane region" description="Helical" evidence="9">
    <location>
        <begin position="361"/>
        <end position="382"/>
    </location>
</feature>
<dbReference type="InterPro" id="IPR046342">
    <property type="entry name" value="CBS_dom_sf"/>
</dbReference>
<evidence type="ECO:0000256" key="2">
    <source>
        <dbReference type="ARBA" id="ARBA00009749"/>
    </source>
</evidence>
<dbReference type="PROSITE" id="PS51371">
    <property type="entry name" value="CBS"/>
    <property type="match status" value="2"/>
</dbReference>
<accession>A0A1H8V2S5</accession>
<dbReference type="Gene3D" id="1.25.60.10">
    <property type="entry name" value="MgtE N-terminal domain-like"/>
    <property type="match status" value="1"/>
</dbReference>
<dbReference type="SUPFAM" id="SSF54631">
    <property type="entry name" value="CBS-domain pair"/>
    <property type="match status" value="1"/>
</dbReference>
<evidence type="ECO:0000256" key="8">
    <source>
        <dbReference type="PROSITE-ProRule" id="PRU00703"/>
    </source>
</evidence>
<evidence type="ECO:0000259" key="10">
    <source>
        <dbReference type="PROSITE" id="PS51371"/>
    </source>
</evidence>
<evidence type="ECO:0000256" key="6">
    <source>
        <dbReference type="ARBA" id="ARBA00022989"/>
    </source>
</evidence>
<keyword evidence="7 9" id="KW-0472">Membrane</keyword>
<dbReference type="Pfam" id="PF00571">
    <property type="entry name" value="CBS"/>
    <property type="match status" value="2"/>
</dbReference>
<keyword evidence="4 9" id="KW-0812">Transmembrane</keyword>
<sequence length="456" mass="48799">MLLDTATLDGYASDLASNLKEGDLPAALKASGNVSTLRAASVLMEAPRGTVVPFFRLAGWEKAASLATYLPREFTARLLGEMEDDEARLLIAGMPYHVIADVLDVLPEDERQAIKQGLDADVLRQVETIAAYPDDSAGSIMSPYYLAVPEHASAHEAVDAVRYAPADVERGAYIYVVDAERRPVGVVSLRDLTLARARDEVSDLMTRDVMVARVDDAAMDAARRVRSRRLKLLPVVDGDSRLVGVITINQAMDLLAHEAVDEVAQIHAVSVDETFFTPPAEAVRRRLPWMAANIFLNLGAVVVITSFEETLVQVAILAAFLPMITDMGGNVGIQALSVSIRSIALGEVRLRDFWLAVRKELFIGICNGIALGALFTVVAYVMQGSLVLGLVAGTALAVNVLVAGVVGGTIPFLIKRIGRDPAMMTGPVLTTITDITGVSIYLGLCTVFLTSLLAGG</sequence>
<dbReference type="Pfam" id="PF03448">
    <property type="entry name" value="MgtE_N"/>
    <property type="match status" value="1"/>
</dbReference>
<protein>
    <recommendedName>
        <fullName evidence="9">Magnesium transporter MgtE</fullName>
    </recommendedName>
</protein>
<evidence type="ECO:0000256" key="5">
    <source>
        <dbReference type="ARBA" id="ARBA00022842"/>
    </source>
</evidence>
<comment type="function">
    <text evidence="9">Acts as a magnesium transporter.</text>
</comment>
<dbReference type="InterPro" id="IPR006668">
    <property type="entry name" value="Mg_transptr_MgtE_intracell_dom"/>
</dbReference>
<keyword evidence="12" id="KW-1185">Reference proteome</keyword>
<dbReference type="Gene3D" id="3.10.580.10">
    <property type="entry name" value="CBS-domain"/>
    <property type="match status" value="1"/>
</dbReference>
<comment type="subcellular location">
    <subcellularLocation>
        <location evidence="9">Cell membrane</location>
        <topology evidence="9">Multi-pass membrane protein</topology>
    </subcellularLocation>
    <subcellularLocation>
        <location evidence="1">Membrane</location>
        <topology evidence="1">Multi-pass membrane protein</topology>
    </subcellularLocation>
</comment>
<dbReference type="InterPro" id="IPR036739">
    <property type="entry name" value="SLC41_membr_dom_sf"/>
</dbReference>
<evidence type="ECO:0000256" key="4">
    <source>
        <dbReference type="ARBA" id="ARBA00022692"/>
    </source>
</evidence>
<dbReference type="Pfam" id="PF01769">
    <property type="entry name" value="MgtE"/>
    <property type="match status" value="1"/>
</dbReference>
<comment type="subunit">
    <text evidence="9">Homodimer.</text>
</comment>
<dbReference type="STRING" id="406100.SAMN04488052_10994"/>
<comment type="caution">
    <text evidence="9">Lacks conserved residue(s) required for the propagation of feature annotation.</text>
</comment>
<proteinExistence type="inferred from homology"/>
<dbReference type="InterPro" id="IPR006669">
    <property type="entry name" value="MgtE_transporter"/>
</dbReference>
<comment type="similarity">
    <text evidence="2 9">Belongs to the SLC41A transporter family.</text>
</comment>
<dbReference type="GO" id="GO:0005886">
    <property type="term" value="C:plasma membrane"/>
    <property type="evidence" value="ECO:0007669"/>
    <property type="project" value="UniProtKB-SubCell"/>
</dbReference>
<feature type="transmembrane region" description="Helical" evidence="9">
    <location>
        <begin position="388"/>
        <end position="414"/>
    </location>
</feature>
<keyword evidence="8" id="KW-0129">CBS domain</keyword>
<dbReference type="GO" id="GO:0046872">
    <property type="term" value="F:metal ion binding"/>
    <property type="evidence" value="ECO:0007669"/>
    <property type="project" value="UniProtKB-KW"/>
</dbReference>
<dbReference type="PANTHER" id="PTHR41394">
    <property type="entry name" value="MAGNESIUM TRANSPORTER MGTE"/>
    <property type="match status" value="1"/>
</dbReference>
<feature type="domain" description="CBS" evidence="10">
    <location>
        <begin position="141"/>
        <end position="204"/>
    </location>
</feature>
<evidence type="ECO:0000313" key="11">
    <source>
        <dbReference type="EMBL" id="SEP09719.1"/>
    </source>
</evidence>
<keyword evidence="9" id="KW-1003">Cell membrane</keyword>
<dbReference type="AlphaFoldDB" id="A0A1H8V2S5"/>
<dbReference type="InterPro" id="IPR000644">
    <property type="entry name" value="CBS_dom"/>
</dbReference>
<evidence type="ECO:0000256" key="9">
    <source>
        <dbReference type="RuleBase" id="RU362011"/>
    </source>
</evidence>
<evidence type="ECO:0000256" key="7">
    <source>
        <dbReference type="ARBA" id="ARBA00023136"/>
    </source>
</evidence>
<dbReference type="SMART" id="SM00924">
    <property type="entry name" value="MgtE_N"/>
    <property type="match status" value="1"/>
</dbReference>
<dbReference type="RefSeq" id="WP_171909955.1">
    <property type="nucleotide sequence ID" value="NZ_FOEG01000009.1"/>
</dbReference>
<dbReference type="GO" id="GO:0015095">
    <property type="term" value="F:magnesium ion transmembrane transporter activity"/>
    <property type="evidence" value="ECO:0007669"/>
    <property type="project" value="UniProtKB-UniRule"/>
</dbReference>
<dbReference type="InterPro" id="IPR038076">
    <property type="entry name" value="MgtE_N_sf"/>
</dbReference>
<dbReference type="PANTHER" id="PTHR41394:SF5">
    <property type="entry name" value="SLC41A_MGTE INTEGRAL MEMBRANE DOMAIN-CONTAINING PROTEIN"/>
    <property type="match status" value="1"/>
</dbReference>
<dbReference type="InterPro" id="IPR006667">
    <property type="entry name" value="SLC41_membr_dom"/>
</dbReference>
<feature type="transmembrane region" description="Helical" evidence="9">
    <location>
        <begin position="435"/>
        <end position="454"/>
    </location>
</feature>
<reference evidence="11 12" key="1">
    <citation type="submission" date="2016-10" db="EMBL/GenBank/DDBJ databases">
        <authorList>
            <person name="de Groot N.N."/>
        </authorList>
    </citation>
    <scope>NUCLEOTIDE SEQUENCE [LARGE SCALE GENOMIC DNA]</scope>
    <source>
        <strain evidence="11 12">CGMCC 1.6291</strain>
    </source>
</reference>
<dbReference type="EMBL" id="FOEG01000009">
    <property type="protein sequence ID" value="SEP09719.1"/>
    <property type="molecule type" value="Genomic_DNA"/>
</dbReference>
<name>A0A1H8V2S5_9GAMM</name>
<dbReference type="Proteomes" id="UP000199657">
    <property type="component" value="Unassembled WGS sequence"/>
</dbReference>
<dbReference type="SUPFAM" id="SSF158791">
    <property type="entry name" value="MgtE N-terminal domain-like"/>
    <property type="match status" value="1"/>
</dbReference>
<evidence type="ECO:0000256" key="3">
    <source>
        <dbReference type="ARBA" id="ARBA00022448"/>
    </source>
</evidence>
<keyword evidence="5 9" id="KW-0460">Magnesium</keyword>
<gene>
    <name evidence="11" type="ORF">SAMN04488052_10994</name>
</gene>